<feature type="domain" description="Major facilitator superfamily (MFS) profile" evidence="7">
    <location>
        <begin position="233"/>
        <end position="433"/>
    </location>
</feature>
<reference evidence="8 9" key="1">
    <citation type="journal article" date="2010" name="Stand. Genomic Sci.">
        <title>Complete genome sequence of Cellulomonas flavigena type strain (134).</title>
        <authorList>
            <person name="Abt B."/>
            <person name="Foster B."/>
            <person name="Lapidus A."/>
            <person name="Clum A."/>
            <person name="Sun H."/>
            <person name="Pukall R."/>
            <person name="Lucas S."/>
            <person name="Glavina Del Rio T."/>
            <person name="Nolan M."/>
            <person name="Tice H."/>
            <person name="Cheng J.F."/>
            <person name="Pitluck S."/>
            <person name="Liolios K."/>
            <person name="Ivanova N."/>
            <person name="Mavromatis K."/>
            <person name="Ovchinnikova G."/>
            <person name="Pati A."/>
            <person name="Goodwin L."/>
            <person name="Chen A."/>
            <person name="Palaniappan K."/>
            <person name="Land M."/>
            <person name="Hauser L."/>
            <person name="Chang Y.J."/>
            <person name="Jeffries C.D."/>
            <person name="Rohde M."/>
            <person name="Goker M."/>
            <person name="Woyke T."/>
            <person name="Bristow J."/>
            <person name="Eisen J.A."/>
            <person name="Markowitz V."/>
            <person name="Hugenholtz P."/>
            <person name="Kyrpides N.C."/>
            <person name="Klenk H.P."/>
        </authorList>
    </citation>
    <scope>NUCLEOTIDE SEQUENCE [LARGE SCALE GENOMIC DNA]</scope>
    <source>
        <strain evidence="9">ATCC 482 / DSM 20109 / BCRC 11376 / JCM 18109 / NBRC 3775 / NCIMB 8073 / NRS 134</strain>
    </source>
</reference>
<evidence type="ECO:0000313" key="9">
    <source>
        <dbReference type="Proteomes" id="UP000000849"/>
    </source>
</evidence>
<comment type="subcellular location">
    <subcellularLocation>
        <location evidence="1">Cell membrane</location>
        <topology evidence="1">Multi-pass membrane protein</topology>
    </subcellularLocation>
</comment>
<feature type="transmembrane region" description="Helical" evidence="6">
    <location>
        <begin position="299"/>
        <end position="318"/>
    </location>
</feature>
<keyword evidence="4 6" id="KW-0472">Membrane</keyword>
<feature type="transmembrane region" description="Helical" evidence="6">
    <location>
        <begin position="110"/>
        <end position="129"/>
    </location>
</feature>
<dbReference type="InterPro" id="IPR036259">
    <property type="entry name" value="MFS_trans_sf"/>
</dbReference>
<dbReference type="InterPro" id="IPR020846">
    <property type="entry name" value="MFS_dom"/>
</dbReference>
<feature type="transmembrane region" description="Helical" evidence="6">
    <location>
        <begin position="86"/>
        <end position="104"/>
    </location>
</feature>
<dbReference type="STRING" id="446466.Cfla_2689"/>
<organism evidence="8 9">
    <name type="scientific">Cellulomonas flavigena (strain ATCC 482 / DSM 20109 / BCRC 11376 / JCM 18109 / NBRC 3775 / NCIMB 8073 / NRS 134)</name>
    <dbReference type="NCBI Taxonomy" id="446466"/>
    <lineage>
        <taxon>Bacteria</taxon>
        <taxon>Bacillati</taxon>
        <taxon>Actinomycetota</taxon>
        <taxon>Actinomycetes</taxon>
        <taxon>Micrococcales</taxon>
        <taxon>Cellulomonadaceae</taxon>
        <taxon>Cellulomonas</taxon>
    </lineage>
</organism>
<evidence type="ECO:0000259" key="7">
    <source>
        <dbReference type="PROSITE" id="PS50850"/>
    </source>
</evidence>
<proteinExistence type="predicted"/>
<dbReference type="RefSeq" id="WP_013117907.1">
    <property type="nucleotide sequence ID" value="NC_014151.1"/>
</dbReference>
<feature type="transmembrane region" description="Helical" evidence="6">
    <location>
        <begin position="324"/>
        <end position="345"/>
    </location>
</feature>
<dbReference type="EMBL" id="CP001964">
    <property type="protein sequence ID" value="ADG75575.1"/>
    <property type="molecule type" value="Genomic_DNA"/>
</dbReference>
<dbReference type="GO" id="GO:0022857">
    <property type="term" value="F:transmembrane transporter activity"/>
    <property type="evidence" value="ECO:0007669"/>
    <property type="project" value="InterPro"/>
</dbReference>
<evidence type="ECO:0000256" key="1">
    <source>
        <dbReference type="ARBA" id="ARBA00004651"/>
    </source>
</evidence>
<feature type="transmembrane region" description="Helical" evidence="6">
    <location>
        <begin position="149"/>
        <end position="170"/>
    </location>
</feature>
<dbReference type="Gene3D" id="1.20.1250.20">
    <property type="entry name" value="MFS general substrate transporter like domains"/>
    <property type="match status" value="2"/>
</dbReference>
<dbReference type="KEGG" id="cfl:Cfla_2689"/>
<feature type="transmembrane region" description="Helical" evidence="6">
    <location>
        <begin position="21"/>
        <end position="43"/>
    </location>
</feature>
<evidence type="ECO:0000256" key="3">
    <source>
        <dbReference type="ARBA" id="ARBA00022989"/>
    </source>
</evidence>
<gene>
    <name evidence="8" type="ordered locus">Cfla_2689</name>
</gene>
<dbReference type="HOGENOM" id="CLU_035309_0_0_11"/>
<dbReference type="AlphaFoldDB" id="D5UJ09"/>
<dbReference type="GO" id="GO:0005886">
    <property type="term" value="C:plasma membrane"/>
    <property type="evidence" value="ECO:0007669"/>
    <property type="project" value="UniProtKB-SubCell"/>
</dbReference>
<feature type="transmembrane region" description="Helical" evidence="6">
    <location>
        <begin position="55"/>
        <end position="77"/>
    </location>
</feature>
<dbReference type="PANTHER" id="PTHR23514">
    <property type="entry name" value="BYPASS OF STOP CODON PROTEIN 6"/>
    <property type="match status" value="1"/>
</dbReference>
<feature type="transmembrane region" description="Helical" evidence="6">
    <location>
        <begin position="176"/>
        <end position="197"/>
    </location>
</feature>
<sequence>MNRVAEVQDVPAPRDVRHASAAVFGVFLLSGINFASWAARLPAVRDALDLTPERMGVLLLIGAFGSLAALPLSGLAVERWGARRTVLAFAVVNGSGFAIGSIGVALGQVVVVAVGLVLAGIGAGVWDAAMNIEGAVVEQRLGRTVMPRYHAGFSVGTMAAAGVAAGAAVLHVPVQVHLPVVVVLSTGAVALCVRAFLAEPAPVPASDAPAGGTEAHPAPRGARRALGAWLEPRTLLLGLVVLAAALTEGAANDWVSLAVVDGFDTSHATGAVGFGLFVTAMTAMRLFGTALLDRYGRVVVLRLCVGLAGAGLLVFGLADQLWLALVGVAAWGMGAALGFPVGMSAAADDPLRAAQRVAVVSTIGYSAFLAGPPLLGLLAEHVGYRQALLAILAPVVLGLLVTSAARPLPRGSGHENARVPADALDDSRTRTAD</sequence>
<dbReference type="SUPFAM" id="SSF103473">
    <property type="entry name" value="MFS general substrate transporter"/>
    <property type="match status" value="1"/>
</dbReference>
<dbReference type="Pfam" id="PF07690">
    <property type="entry name" value="MFS_1"/>
    <property type="match status" value="1"/>
</dbReference>
<evidence type="ECO:0000256" key="4">
    <source>
        <dbReference type="ARBA" id="ARBA00023136"/>
    </source>
</evidence>
<accession>D5UJ09</accession>
<keyword evidence="2 6" id="KW-0812">Transmembrane</keyword>
<evidence type="ECO:0000313" key="8">
    <source>
        <dbReference type="EMBL" id="ADG75575.1"/>
    </source>
</evidence>
<dbReference type="InterPro" id="IPR051788">
    <property type="entry name" value="MFS_Transporter"/>
</dbReference>
<evidence type="ECO:0000256" key="6">
    <source>
        <dbReference type="SAM" id="Phobius"/>
    </source>
</evidence>
<feature type="region of interest" description="Disordered" evidence="5">
    <location>
        <begin position="408"/>
        <end position="433"/>
    </location>
</feature>
<evidence type="ECO:0000256" key="5">
    <source>
        <dbReference type="SAM" id="MobiDB-lite"/>
    </source>
</evidence>
<dbReference type="PROSITE" id="PS50850">
    <property type="entry name" value="MFS"/>
    <property type="match status" value="1"/>
</dbReference>
<name>D5UJ09_CELFN</name>
<feature type="transmembrane region" description="Helical" evidence="6">
    <location>
        <begin position="357"/>
        <end position="375"/>
    </location>
</feature>
<feature type="transmembrane region" description="Helical" evidence="6">
    <location>
        <begin position="234"/>
        <end position="251"/>
    </location>
</feature>
<feature type="transmembrane region" description="Helical" evidence="6">
    <location>
        <begin position="271"/>
        <end position="292"/>
    </location>
</feature>
<dbReference type="PANTHER" id="PTHR23514:SF13">
    <property type="entry name" value="INNER MEMBRANE PROTEIN YBJJ"/>
    <property type="match status" value="1"/>
</dbReference>
<feature type="transmembrane region" description="Helical" evidence="6">
    <location>
        <begin position="387"/>
        <end position="405"/>
    </location>
</feature>
<dbReference type="eggNOG" id="COG2814">
    <property type="taxonomic scope" value="Bacteria"/>
</dbReference>
<keyword evidence="9" id="KW-1185">Reference proteome</keyword>
<dbReference type="InterPro" id="IPR011701">
    <property type="entry name" value="MFS"/>
</dbReference>
<protein>
    <submittedName>
        <fullName evidence="8">Major facilitator superfamily MFS_1</fullName>
    </submittedName>
</protein>
<dbReference type="Proteomes" id="UP000000849">
    <property type="component" value="Chromosome"/>
</dbReference>
<dbReference type="OrthoDB" id="9809599at2"/>
<keyword evidence="3 6" id="KW-1133">Transmembrane helix</keyword>
<evidence type="ECO:0000256" key="2">
    <source>
        <dbReference type="ARBA" id="ARBA00022692"/>
    </source>
</evidence>